<evidence type="ECO:0000256" key="1">
    <source>
        <dbReference type="SAM" id="MobiDB-lite"/>
    </source>
</evidence>
<dbReference type="AlphaFoldDB" id="A0A9W8H477"/>
<comment type="caution">
    <text evidence="2">The sequence shown here is derived from an EMBL/GenBank/DDBJ whole genome shotgun (WGS) entry which is preliminary data.</text>
</comment>
<gene>
    <name evidence="2" type="ORF">H4R18_004918</name>
</gene>
<proteinExistence type="predicted"/>
<evidence type="ECO:0000313" key="3">
    <source>
        <dbReference type="Proteomes" id="UP001140217"/>
    </source>
</evidence>
<feature type="region of interest" description="Disordered" evidence="1">
    <location>
        <begin position="233"/>
        <end position="254"/>
    </location>
</feature>
<dbReference type="Proteomes" id="UP001140217">
    <property type="component" value="Unassembled WGS sequence"/>
</dbReference>
<name>A0A9W8H477_9FUNG</name>
<reference evidence="2" key="1">
    <citation type="submission" date="2022-07" db="EMBL/GenBank/DDBJ databases">
        <title>Phylogenomic reconstructions and comparative analyses of Kickxellomycotina fungi.</title>
        <authorList>
            <person name="Reynolds N.K."/>
            <person name="Stajich J.E."/>
            <person name="Barry K."/>
            <person name="Grigoriev I.V."/>
            <person name="Crous P."/>
            <person name="Smith M.E."/>
        </authorList>
    </citation>
    <scope>NUCLEOTIDE SEQUENCE</scope>
    <source>
        <strain evidence="2">NBRC 105414</strain>
    </source>
</reference>
<organism evidence="2 3">
    <name type="scientific">Coemansia javaensis</name>
    <dbReference type="NCBI Taxonomy" id="2761396"/>
    <lineage>
        <taxon>Eukaryota</taxon>
        <taxon>Fungi</taxon>
        <taxon>Fungi incertae sedis</taxon>
        <taxon>Zoopagomycota</taxon>
        <taxon>Kickxellomycotina</taxon>
        <taxon>Kickxellomycetes</taxon>
        <taxon>Kickxellales</taxon>
        <taxon>Kickxellaceae</taxon>
        <taxon>Coemansia</taxon>
    </lineage>
</organism>
<accession>A0A9W8H477</accession>
<sequence>MHLCDLPDDVLRLVLQESRCLALPFVYDEVWIKYDTRTSNSGVDTNTEPDDGVLASNLDLVASAGCVGAVKSVRIEVWCNHNPFPGLSKVAQAMRDAAAVWRRAQVLEIKLRSKLYADHLDAMLGLIFRFPNLTNLGIHGLALDEIQTDISIPEPGKGCVVAPLDTGLKTLSINVNQEQPSWEMVVPVAKYLLLQIPTLTIFIAAHAPEKLVMDFVQEYSEWHPHLAHVNGSGGGSASGWHGGAWHGGGSGRGH</sequence>
<protein>
    <submittedName>
        <fullName evidence="2">Uncharacterized protein</fullName>
    </submittedName>
</protein>
<dbReference type="EMBL" id="JANBUL010000262">
    <property type="protein sequence ID" value="KAJ2777878.1"/>
    <property type="molecule type" value="Genomic_DNA"/>
</dbReference>
<keyword evidence="3" id="KW-1185">Reference proteome</keyword>
<evidence type="ECO:0000313" key="2">
    <source>
        <dbReference type="EMBL" id="KAJ2777878.1"/>
    </source>
</evidence>